<dbReference type="EMBL" id="LFNG01000022">
    <property type="protein sequence ID" value="KMQ70324.1"/>
    <property type="molecule type" value="Genomic_DNA"/>
</dbReference>
<name>A0A0J7IWY7_9FLAO</name>
<proteinExistence type="predicted"/>
<comment type="caution">
    <text evidence="1">The sequence shown here is derived from an EMBL/GenBank/DDBJ whole genome shotgun (WGS) entry which is preliminary data.</text>
</comment>
<evidence type="ECO:0000313" key="2">
    <source>
        <dbReference type="Proteomes" id="UP000035900"/>
    </source>
</evidence>
<reference evidence="1 2" key="1">
    <citation type="journal article" date="2004" name="Int. J. Syst. Evol. Microbiol.">
        <title>Kaistella koreensis gen. nov., sp. nov., a novel member of the Chryseobacterium-Bergeyella-Riemerella branch.</title>
        <authorList>
            <person name="Kim M.K."/>
            <person name="Im W.T."/>
            <person name="Shin Y.K."/>
            <person name="Lim J.H."/>
            <person name="Kim S.H."/>
            <person name="Lee B.C."/>
            <person name="Park M.Y."/>
            <person name="Lee K.Y."/>
            <person name="Lee S.T."/>
        </authorList>
    </citation>
    <scope>NUCLEOTIDE SEQUENCE [LARGE SCALE GENOMIC DNA]</scope>
    <source>
        <strain evidence="1 2">CCUG 49689</strain>
    </source>
</reference>
<sequence length="150" mass="16786">MDAILKAIQNKIGESTEIKYVDENWGQLDLYGNEIPVKWPCALISLNSAAFTNIGTDPKALPMNRQEATANIEITVAKLKLTNSSYKAPMVQKLQSWEVWEVVEAIHNKLHGWNPLPGTGKLIRTGISQVRRDDGVQEIRVMYSVGIHNC</sequence>
<dbReference type="RefSeq" id="WP_048500476.1">
    <property type="nucleotide sequence ID" value="NZ_LFNG01000022.1"/>
</dbReference>
<organism evidence="1 2">
    <name type="scientific">Chryseobacterium koreense CCUG 49689</name>
    <dbReference type="NCBI Taxonomy" id="1304281"/>
    <lineage>
        <taxon>Bacteria</taxon>
        <taxon>Pseudomonadati</taxon>
        <taxon>Bacteroidota</taxon>
        <taxon>Flavobacteriia</taxon>
        <taxon>Flavobacteriales</taxon>
        <taxon>Weeksellaceae</taxon>
        <taxon>Chryseobacterium group</taxon>
        <taxon>Chryseobacterium</taxon>
    </lineage>
</organism>
<dbReference type="AlphaFoldDB" id="A0A0J7IWY7"/>
<gene>
    <name evidence="1" type="ORF">ACM44_12970</name>
</gene>
<accession>A0A0J7IWY7</accession>
<protein>
    <submittedName>
        <fullName evidence="1">Uncharacterized protein</fullName>
    </submittedName>
</protein>
<keyword evidence="2" id="KW-1185">Reference proteome</keyword>
<dbReference type="STRING" id="1304281.ACM44_12970"/>
<dbReference type="OrthoDB" id="881421at2"/>
<dbReference type="Proteomes" id="UP000035900">
    <property type="component" value="Unassembled WGS sequence"/>
</dbReference>
<evidence type="ECO:0000313" key="1">
    <source>
        <dbReference type="EMBL" id="KMQ70324.1"/>
    </source>
</evidence>
<dbReference type="PATRIC" id="fig|1304281.5.peg.2796"/>